<evidence type="ECO:0000313" key="2">
    <source>
        <dbReference type="Proteomes" id="UP000199614"/>
    </source>
</evidence>
<dbReference type="EMBL" id="FOUY01000004">
    <property type="protein sequence ID" value="SFM88559.1"/>
    <property type="molecule type" value="Genomic_DNA"/>
</dbReference>
<proteinExistence type="predicted"/>
<gene>
    <name evidence="1" type="ORF">SAMN05216207_1004108</name>
</gene>
<dbReference type="STRING" id="260086.SAMN05216207_1004108"/>
<evidence type="ECO:0000313" key="1">
    <source>
        <dbReference type="EMBL" id="SFM88559.1"/>
    </source>
</evidence>
<dbReference type="OrthoDB" id="3575561at2"/>
<protein>
    <submittedName>
        <fullName evidence="1">Uncharacterized protein</fullName>
    </submittedName>
</protein>
<dbReference type="RefSeq" id="WP_093338426.1">
    <property type="nucleotide sequence ID" value="NZ_FOUY01000004.1"/>
</dbReference>
<sequence>MNDMWDELFEPPDPEDVLGDLYELAVAVFDLWRNGSEPAWVAWAWGVLTSAGLTAARTEYERGELVLRLAALRAFHREFCARAFGIGEPGEPDLDPDRVLGDHPRLHPVLLGVIAERRGLDLADGTGAGEIDFDVAVTTTALDRLVATEYRRVVPALLAGAGAAEVAAATWASSLDDVRYPLPGHEIRALTTTDVTPQARAAFDWVRSGARPG</sequence>
<dbReference type="Proteomes" id="UP000199614">
    <property type="component" value="Unassembled WGS sequence"/>
</dbReference>
<dbReference type="AlphaFoldDB" id="A0A1I4UHT9"/>
<reference evidence="1 2" key="1">
    <citation type="submission" date="2016-10" db="EMBL/GenBank/DDBJ databases">
        <authorList>
            <person name="de Groot N.N."/>
        </authorList>
    </citation>
    <scope>NUCLEOTIDE SEQUENCE [LARGE SCALE GENOMIC DNA]</scope>
    <source>
        <strain evidence="1 2">CGMCC 4.1877</strain>
    </source>
</reference>
<name>A0A1I4UHT9_PSUAM</name>
<accession>A0A1I4UHT9</accession>
<organism evidence="1 2">
    <name type="scientific">Pseudonocardia ammonioxydans</name>
    <dbReference type="NCBI Taxonomy" id="260086"/>
    <lineage>
        <taxon>Bacteria</taxon>
        <taxon>Bacillati</taxon>
        <taxon>Actinomycetota</taxon>
        <taxon>Actinomycetes</taxon>
        <taxon>Pseudonocardiales</taxon>
        <taxon>Pseudonocardiaceae</taxon>
        <taxon>Pseudonocardia</taxon>
    </lineage>
</organism>
<keyword evidence="2" id="KW-1185">Reference proteome</keyword>